<comment type="caution">
    <text evidence="1">The sequence shown here is derived from an EMBL/GenBank/DDBJ whole genome shotgun (WGS) entry which is preliminary data.</text>
</comment>
<dbReference type="EMBL" id="BONX01000023">
    <property type="protein sequence ID" value="GIG97170.1"/>
    <property type="molecule type" value="Genomic_DNA"/>
</dbReference>
<dbReference type="InterPro" id="IPR022536">
    <property type="entry name" value="EspC"/>
</dbReference>
<sequence>MAADAFNVDPAQLHRHAAKVLAVRDQLGAIKGASRAIAQNDAAYGLLCGWIAGILEARHQRQDALYAYVEENLSLASDALTTAARAYESADSSSSDRVRRSGGAG</sequence>
<keyword evidence="2" id="KW-1185">Reference proteome</keyword>
<name>A0ABQ4ERD7_9ACTN</name>
<accession>A0ABQ4ERD7</accession>
<gene>
    <name evidence="1" type="ORF">Pma05_37430</name>
</gene>
<evidence type="ECO:0008006" key="3">
    <source>
        <dbReference type="Google" id="ProtNLM"/>
    </source>
</evidence>
<organism evidence="1 2">
    <name type="scientific">Plantactinospora mayteni</name>
    <dbReference type="NCBI Taxonomy" id="566021"/>
    <lineage>
        <taxon>Bacteria</taxon>
        <taxon>Bacillati</taxon>
        <taxon>Actinomycetota</taxon>
        <taxon>Actinomycetes</taxon>
        <taxon>Micromonosporales</taxon>
        <taxon>Micromonosporaceae</taxon>
        <taxon>Plantactinospora</taxon>
    </lineage>
</organism>
<proteinExistence type="predicted"/>
<reference evidence="1 2" key="1">
    <citation type="submission" date="2021-01" db="EMBL/GenBank/DDBJ databases">
        <title>Whole genome shotgun sequence of Plantactinospora mayteni NBRC 109088.</title>
        <authorList>
            <person name="Komaki H."/>
            <person name="Tamura T."/>
        </authorList>
    </citation>
    <scope>NUCLEOTIDE SEQUENCE [LARGE SCALE GENOMIC DNA]</scope>
    <source>
        <strain evidence="1 2">NBRC 109088</strain>
    </source>
</reference>
<dbReference type="RefSeq" id="WP_203858646.1">
    <property type="nucleotide sequence ID" value="NZ_BAAAZQ010000001.1"/>
</dbReference>
<dbReference type="Proteomes" id="UP000621500">
    <property type="component" value="Unassembled WGS sequence"/>
</dbReference>
<evidence type="ECO:0000313" key="1">
    <source>
        <dbReference type="EMBL" id="GIG97170.1"/>
    </source>
</evidence>
<protein>
    <recommendedName>
        <fullName evidence="3">ESX-1 secretion-associated protein</fullName>
    </recommendedName>
</protein>
<evidence type="ECO:0000313" key="2">
    <source>
        <dbReference type="Proteomes" id="UP000621500"/>
    </source>
</evidence>
<dbReference type="Pfam" id="PF10824">
    <property type="entry name" value="T7SS_ESX_EspC"/>
    <property type="match status" value="1"/>
</dbReference>